<evidence type="ECO:0000256" key="1">
    <source>
        <dbReference type="SAM" id="MobiDB-lite"/>
    </source>
</evidence>
<reference evidence="3" key="3">
    <citation type="submission" date="2021-02" db="UniProtKB">
        <authorList>
            <consortium name="EnsemblMetazoa"/>
        </authorList>
    </citation>
    <scope>IDENTIFICATION</scope>
    <source>
        <strain evidence="3">USDA</strain>
    </source>
</reference>
<dbReference type="Proteomes" id="UP000009046">
    <property type="component" value="Unassembled WGS sequence"/>
</dbReference>
<sequence>MLNTPIIQCVAIVLKRINYVPKKLLKLPNVEDAIKSLSERKRRTFYRKINNSPEDYNTEELILEKLNKLSLDKKESDDFDFDDLDLDDDDSDFND</sequence>
<protein>
    <submittedName>
        <fullName evidence="2 3">Uncharacterized protein</fullName>
    </submittedName>
</protein>
<organism>
    <name type="scientific">Pediculus humanus subsp. corporis</name>
    <name type="common">Body louse</name>
    <dbReference type="NCBI Taxonomy" id="121224"/>
    <lineage>
        <taxon>Eukaryota</taxon>
        <taxon>Metazoa</taxon>
        <taxon>Ecdysozoa</taxon>
        <taxon>Arthropoda</taxon>
        <taxon>Hexapoda</taxon>
        <taxon>Insecta</taxon>
        <taxon>Pterygota</taxon>
        <taxon>Neoptera</taxon>
        <taxon>Paraneoptera</taxon>
        <taxon>Psocodea</taxon>
        <taxon>Troctomorpha</taxon>
        <taxon>Phthiraptera</taxon>
        <taxon>Anoplura</taxon>
        <taxon>Pediculidae</taxon>
        <taxon>Pediculus</taxon>
    </lineage>
</organism>
<dbReference type="EMBL" id="AAZO01002028">
    <property type="status" value="NOT_ANNOTATED_CDS"/>
    <property type="molecule type" value="Genomic_DNA"/>
</dbReference>
<gene>
    <name evidence="3" type="primary">8236771</name>
    <name evidence="2" type="ORF">Phum_PHUM174940</name>
</gene>
<keyword evidence="4" id="KW-1185">Reference proteome</keyword>
<reference evidence="2" key="1">
    <citation type="submission" date="2007-04" db="EMBL/GenBank/DDBJ databases">
        <title>Annotation of Pediculus humanus corporis strain USDA.</title>
        <authorList>
            <person name="Kirkness E."/>
            <person name="Hannick L."/>
            <person name="Hass B."/>
            <person name="Bruggner R."/>
            <person name="Lawson D."/>
            <person name="Bidwell S."/>
            <person name="Joardar V."/>
            <person name="Caler E."/>
            <person name="Walenz B."/>
            <person name="Inman J."/>
            <person name="Schobel S."/>
            <person name="Galinsky K."/>
            <person name="Amedeo P."/>
            <person name="Strausberg R."/>
        </authorList>
    </citation>
    <scope>NUCLEOTIDE SEQUENCE</scope>
    <source>
        <strain evidence="2">USDA</strain>
    </source>
</reference>
<evidence type="ECO:0000313" key="2">
    <source>
        <dbReference type="EMBL" id="EEB12378.1"/>
    </source>
</evidence>
<feature type="region of interest" description="Disordered" evidence="1">
    <location>
        <begin position="76"/>
        <end position="95"/>
    </location>
</feature>
<dbReference type="RefSeq" id="XP_002425116.1">
    <property type="nucleotide sequence ID" value="XM_002425071.1"/>
</dbReference>
<dbReference type="AlphaFoldDB" id="E0VG72"/>
<dbReference type="EnsemblMetazoa" id="PHUM174940-RA">
    <property type="protein sequence ID" value="PHUM174940-PA"/>
    <property type="gene ID" value="PHUM174940"/>
</dbReference>
<dbReference type="CTD" id="8236771"/>
<dbReference type="HOGENOM" id="CLU_2375294_0_0_1"/>
<dbReference type="EMBL" id="DS235132">
    <property type="protein sequence ID" value="EEB12378.1"/>
    <property type="molecule type" value="Genomic_DNA"/>
</dbReference>
<dbReference type="InParanoid" id="E0VG72"/>
<evidence type="ECO:0000313" key="4">
    <source>
        <dbReference type="Proteomes" id="UP000009046"/>
    </source>
</evidence>
<dbReference type="VEuPathDB" id="VectorBase:PHUM174940"/>
<dbReference type="GeneID" id="8236771"/>
<evidence type="ECO:0000313" key="3">
    <source>
        <dbReference type="EnsemblMetazoa" id="PHUM174940-PA"/>
    </source>
</evidence>
<dbReference type="KEGG" id="phu:Phum_PHUM174940"/>
<feature type="compositionally biased region" description="Acidic residues" evidence="1">
    <location>
        <begin position="77"/>
        <end position="95"/>
    </location>
</feature>
<accession>E0VG72</accession>
<reference evidence="2" key="2">
    <citation type="submission" date="2007-04" db="EMBL/GenBank/DDBJ databases">
        <title>The genome of the human body louse.</title>
        <authorList>
            <consortium name="The Human Body Louse Genome Consortium"/>
            <person name="Kirkness E."/>
            <person name="Walenz B."/>
            <person name="Hass B."/>
            <person name="Bruggner R."/>
            <person name="Strausberg R."/>
        </authorList>
    </citation>
    <scope>NUCLEOTIDE SEQUENCE</scope>
    <source>
        <strain evidence="2">USDA</strain>
    </source>
</reference>
<name>E0VG72_PEDHC</name>
<proteinExistence type="predicted"/>